<reference evidence="4 6" key="2">
    <citation type="submission" date="2019-06" db="EMBL/GenBank/DDBJ databases">
        <title>Pseudomonas bimorpha sp. nov. isolated from bovine raw milk and skim milk concentrate.</title>
        <authorList>
            <person name="Hofmann K."/>
            <person name="Huptas C."/>
            <person name="Doll E."/>
            <person name="Scherer S."/>
            <person name="Wenning M."/>
        </authorList>
    </citation>
    <scope>NUCLEOTIDE SEQUENCE [LARGE SCALE GENOMIC DNA]</scope>
    <source>
        <strain evidence="4 6">DSM 17835</strain>
    </source>
</reference>
<evidence type="ECO:0000313" key="5">
    <source>
        <dbReference type="Proteomes" id="UP000182858"/>
    </source>
</evidence>
<evidence type="ECO:0000256" key="1">
    <source>
        <dbReference type="ARBA" id="ARBA00023125"/>
    </source>
</evidence>
<keyword evidence="5" id="KW-1185">Reference proteome</keyword>
<organism evidence="4 6">
    <name type="scientific">Pseudomonas extremaustralis</name>
    <dbReference type="NCBI Taxonomy" id="359110"/>
    <lineage>
        <taxon>Bacteria</taxon>
        <taxon>Pseudomonadati</taxon>
        <taxon>Pseudomonadota</taxon>
        <taxon>Gammaproteobacteria</taxon>
        <taxon>Pseudomonadales</taxon>
        <taxon>Pseudomonadaceae</taxon>
        <taxon>Pseudomonas</taxon>
    </lineage>
</organism>
<dbReference type="PROSITE" id="PS50943">
    <property type="entry name" value="HTH_CROC1"/>
    <property type="match status" value="1"/>
</dbReference>
<protein>
    <submittedName>
        <fullName evidence="4">Helix-turn-helix transcriptional regulator</fullName>
    </submittedName>
    <submittedName>
        <fullName evidence="3">Transcriptional regulator, contains XRE-family HTH domain</fullName>
    </submittedName>
</protein>
<name>A0A5C5QHE0_9PSED</name>
<dbReference type="Gene3D" id="1.10.260.40">
    <property type="entry name" value="lambda repressor-like DNA-binding domains"/>
    <property type="match status" value="1"/>
</dbReference>
<evidence type="ECO:0000259" key="2">
    <source>
        <dbReference type="PROSITE" id="PS50943"/>
    </source>
</evidence>
<dbReference type="InterPro" id="IPR001387">
    <property type="entry name" value="Cro/C1-type_HTH"/>
</dbReference>
<dbReference type="Proteomes" id="UP000182858">
    <property type="component" value="Chromosome I"/>
</dbReference>
<keyword evidence="1" id="KW-0238">DNA-binding</keyword>
<dbReference type="GO" id="GO:0003677">
    <property type="term" value="F:DNA binding"/>
    <property type="evidence" value="ECO:0007669"/>
    <property type="project" value="UniProtKB-KW"/>
</dbReference>
<dbReference type="EMBL" id="LT629689">
    <property type="protein sequence ID" value="SDE52196.1"/>
    <property type="molecule type" value="Genomic_DNA"/>
</dbReference>
<dbReference type="EMBL" id="VFET01000007">
    <property type="protein sequence ID" value="TWS04815.1"/>
    <property type="molecule type" value="Genomic_DNA"/>
</dbReference>
<dbReference type="Pfam" id="PF01381">
    <property type="entry name" value="HTH_3"/>
    <property type="match status" value="1"/>
</dbReference>
<gene>
    <name evidence="4" type="ORF">FIV36_10025</name>
    <name evidence="3" type="ORF">SAMN05216591_0047</name>
</gene>
<dbReference type="InterPro" id="IPR010982">
    <property type="entry name" value="Lambda_DNA-bd_dom_sf"/>
</dbReference>
<evidence type="ECO:0000313" key="3">
    <source>
        <dbReference type="EMBL" id="SDE52196.1"/>
    </source>
</evidence>
<reference evidence="3 5" key="1">
    <citation type="submission" date="2016-10" db="EMBL/GenBank/DDBJ databases">
        <authorList>
            <person name="Varghese N."/>
            <person name="Submissions S."/>
        </authorList>
    </citation>
    <scope>NUCLEOTIDE SEQUENCE [LARGE SCALE GENOMIC DNA]</scope>
    <source>
        <strain evidence="3 5">DSM 17835</strain>
    </source>
</reference>
<dbReference type="PANTHER" id="PTHR46558">
    <property type="entry name" value="TRACRIPTIONAL REGULATORY PROTEIN-RELATED-RELATED"/>
    <property type="match status" value="1"/>
</dbReference>
<sequence>MKQNATITIGKRIKHLRLDNKWTQASLAEALGCESMTVSRYERGEYAPSIEMLEQIARVLGVGLDAFFSNQDPAEPTTANLRHHLCDIAYQADEISLKEIVGAAKRILRNRVQEKYTDRSTQ</sequence>
<dbReference type="SUPFAM" id="SSF47413">
    <property type="entry name" value="lambda repressor-like DNA-binding domains"/>
    <property type="match status" value="1"/>
</dbReference>
<dbReference type="Proteomes" id="UP000317951">
    <property type="component" value="Unassembled WGS sequence"/>
</dbReference>
<proteinExistence type="predicted"/>
<dbReference type="OrthoDB" id="7349669at2"/>
<dbReference type="AlphaFoldDB" id="A0A5C5QHE0"/>
<evidence type="ECO:0000313" key="6">
    <source>
        <dbReference type="Proteomes" id="UP000317951"/>
    </source>
</evidence>
<dbReference type="RefSeq" id="WP_010563779.1">
    <property type="nucleotide sequence ID" value="NZ_CP091043.1"/>
</dbReference>
<accession>A0A5C5QHE0</accession>
<feature type="domain" description="HTH cro/C1-type" evidence="2">
    <location>
        <begin position="13"/>
        <end position="67"/>
    </location>
</feature>
<dbReference type="PANTHER" id="PTHR46558:SF4">
    <property type="entry name" value="DNA-BIDING PHAGE PROTEIN"/>
    <property type="match status" value="1"/>
</dbReference>
<dbReference type="GeneID" id="78551605"/>
<evidence type="ECO:0000313" key="4">
    <source>
        <dbReference type="EMBL" id="TWS04815.1"/>
    </source>
</evidence>
<dbReference type="SMART" id="SM00530">
    <property type="entry name" value="HTH_XRE"/>
    <property type="match status" value="1"/>
</dbReference>
<dbReference type="CDD" id="cd00093">
    <property type="entry name" value="HTH_XRE"/>
    <property type="match status" value="1"/>
</dbReference>